<keyword evidence="2" id="KW-1185">Reference proteome</keyword>
<evidence type="ECO:0000313" key="2">
    <source>
        <dbReference type="Proteomes" id="UP000831327"/>
    </source>
</evidence>
<evidence type="ECO:0000313" key="1">
    <source>
        <dbReference type="EMBL" id="BDG74044.1"/>
    </source>
</evidence>
<dbReference type="Proteomes" id="UP000831327">
    <property type="component" value="Chromosome"/>
</dbReference>
<accession>A0ABN6P8S5</accession>
<name>A0ABN6P8S5_9PROT</name>
<proteinExistence type="predicted"/>
<reference evidence="1 2" key="1">
    <citation type="journal article" date="2016" name="Microbes Environ.">
        <title>Phylogenetically diverse aerobic anoxygenic phototrophic bacteria isolated from epilithic biofilms in Tama river, Japan.</title>
        <authorList>
            <person name="Hirose S."/>
            <person name="Matsuura K."/>
            <person name="Haruta S."/>
        </authorList>
    </citation>
    <scope>NUCLEOTIDE SEQUENCE [LARGE SCALE GENOMIC DNA]</scope>
    <source>
        <strain evidence="1 2">S08</strain>
    </source>
</reference>
<organism evidence="1 2">
    <name type="scientific">Roseomonas fluvialis</name>
    <dbReference type="NCBI Taxonomy" id="1750527"/>
    <lineage>
        <taxon>Bacteria</taxon>
        <taxon>Pseudomonadati</taxon>
        <taxon>Pseudomonadota</taxon>
        <taxon>Alphaproteobacteria</taxon>
        <taxon>Acetobacterales</taxon>
        <taxon>Roseomonadaceae</taxon>
        <taxon>Roseomonas</taxon>
    </lineage>
</organism>
<sequence>MKIRATNQQRSLDAFLACKAEFDALLAESQRASADHFGTDPDTVLWAQAAWLTDAIRQLRDIADQHFRRGECAA</sequence>
<dbReference type="EMBL" id="AP025637">
    <property type="protein sequence ID" value="BDG74044.1"/>
    <property type="molecule type" value="Genomic_DNA"/>
</dbReference>
<gene>
    <name evidence="1" type="ORF">Rmf_39730</name>
</gene>
<protein>
    <submittedName>
        <fullName evidence="1">Uncharacterized protein</fullName>
    </submittedName>
</protein>